<keyword evidence="3" id="KW-1185">Reference proteome</keyword>
<gene>
    <name evidence="2" type="ORF">NPIL_437371</name>
</gene>
<evidence type="ECO:0000256" key="1">
    <source>
        <dbReference type="SAM" id="MobiDB-lite"/>
    </source>
</evidence>
<dbReference type="EMBL" id="BMAW01122873">
    <property type="protein sequence ID" value="GFU00838.1"/>
    <property type="molecule type" value="Genomic_DNA"/>
</dbReference>
<evidence type="ECO:0000313" key="3">
    <source>
        <dbReference type="Proteomes" id="UP000887013"/>
    </source>
</evidence>
<comment type="caution">
    <text evidence="2">The sequence shown here is derived from an EMBL/GenBank/DDBJ whole genome shotgun (WGS) entry which is preliminary data.</text>
</comment>
<dbReference type="AlphaFoldDB" id="A0A8X6Q5A6"/>
<evidence type="ECO:0000313" key="2">
    <source>
        <dbReference type="EMBL" id="GFU00838.1"/>
    </source>
</evidence>
<sequence>MPLKFEWEDFNHTPMTARPSRRGHKASPMKASNGHYGKLMAQMSRKEFQRVEPPLKRRLKLKDVPILGTENISGGIYRTICNHGS</sequence>
<accession>A0A8X6Q5A6</accession>
<dbReference type="Proteomes" id="UP000887013">
    <property type="component" value="Unassembled WGS sequence"/>
</dbReference>
<proteinExistence type="predicted"/>
<reference evidence="2" key="1">
    <citation type="submission" date="2020-08" db="EMBL/GenBank/DDBJ databases">
        <title>Multicomponent nature underlies the extraordinary mechanical properties of spider dragline silk.</title>
        <authorList>
            <person name="Kono N."/>
            <person name="Nakamura H."/>
            <person name="Mori M."/>
            <person name="Yoshida Y."/>
            <person name="Ohtoshi R."/>
            <person name="Malay A.D."/>
            <person name="Moran D.A.P."/>
            <person name="Tomita M."/>
            <person name="Numata K."/>
            <person name="Arakawa K."/>
        </authorList>
    </citation>
    <scope>NUCLEOTIDE SEQUENCE</scope>
</reference>
<protein>
    <submittedName>
        <fullName evidence="2">Uncharacterized protein</fullName>
    </submittedName>
</protein>
<name>A0A8X6Q5A6_NEPPI</name>
<dbReference type="OrthoDB" id="10386019at2759"/>
<feature type="region of interest" description="Disordered" evidence="1">
    <location>
        <begin position="13"/>
        <end position="36"/>
    </location>
</feature>
<organism evidence="2 3">
    <name type="scientific">Nephila pilipes</name>
    <name type="common">Giant wood spider</name>
    <name type="synonym">Nephila maculata</name>
    <dbReference type="NCBI Taxonomy" id="299642"/>
    <lineage>
        <taxon>Eukaryota</taxon>
        <taxon>Metazoa</taxon>
        <taxon>Ecdysozoa</taxon>
        <taxon>Arthropoda</taxon>
        <taxon>Chelicerata</taxon>
        <taxon>Arachnida</taxon>
        <taxon>Araneae</taxon>
        <taxon>Araneomorphae</taxon>
        <taxon>Entelegynae</taxon>
        <taxon>Araneoidea</taxon>
        <taxon>Nephilidae</taxon>
        <taxon>Nephila</taxon>
    </lineage>
</organism>